<gene>
    <name evidence="2" type="ORF">JRV97_08775</name>
</gene>
<keyword evidence="2" id="KW-0378">Hydrolase</keyword>
<proteinExistence type="predicted"/>
<dbReference type="EMBL" id="CP069362">
    <property type="protein sequence ID" value="WGS64462.1"/>
    <property type="molecule type" value="Genomic_DNA"/>
</dbReference>
<accession>A0ABY8PP93</accession>
<evidence type="ECO:0000313" key="3">
    <source>
        <dbReference type="Proteomes" id="UP001232493"/>
    </source>
</evidence>
<reference evidence="2 3" key="1">
    <citation type="submission" date="2021-02" db="EMBL/GenBank/DDBJ databases">
        <title>Characterization of Marinitoga sp. nov. str. BP5-C20A.</title>
        <authorList>
            <person name="Erauso G."/>
            <person name="Postec A."/>
        </authorList>
    </citation>
    <scope>NUCLEOTIDE SEQUENCE [LARGE SCALE GENOMIC DNA]</scope>
    <source>
        <strain evidence="2 3">BP5-C20A</strain>
    </source>
</reference>
<dbReference type="GO" id="GO:0016787">
    <property type="term" value="F:hydrolase activity"/>
    <property type="evidence" value="ECO:0007669"/>
    <property type="project" value="UniProtKB-KW"/>
</dbReference>
<evidence type="ECO:0000313" key="2">
    <source>
        <dbReference type="EMBL" id="WGS64462.1"/>
    </source>
</evidence>
<keyword evidence="1" id="KW-1133">Transmembrane helix</keyword>
<keyword evidence="1" id="KW-0812">Transmembrane</keyword>
<protein>
    <submittedName>
        <fullName evidence="2">Alpha/beta hydrolase</fullName>
    </submittedName>
</protein>
<evidence type="ECO:0000256" key="1">
    <source>
        <dbReference type="SAM" id="Phobius"/>
    </source>
</evidence>
<dbReference type="InterPro" id="IPR029058">
    <property type="entry name" value="AB_hydrolase_fold"/>
</dbReference>
<dbReference type="Proteomes" id="UP001232493">
    <property type="component" value="Chromosome"/>
</dbReference>
<dbReference type="Gene3D" id="3.40.50.1820">
    <property type="entry name" value="alpha/beta hydrolase"/>
    <property type="match status" value="1"/>
</dbReference>
<dbReference type="RefSeq" id="WP_280998117.1">
    <property type="nucleotide sequence ID" value="NZ_CP069362.1"/>
</dbReference>
<keyword evidence="1" id="KW-0472">Membrane</keyword>
<name>A0ABY8PP93_9BACT</name>
<sequence>MYLYQYKKSTINYEKYNENDYIVLKFPVNYATHYEENKNVYVHLFESNKILGDIIFLHGIGNNNIPYLEWYARFFKTQGYRTSVVILPYHLKRTPKGMNGGDPFYSADPDKCVIEFHNAVKDVRRTIDLIENFKDFKENNLYLFGISFGGIIGTMTLALDKRFKKGVLMITGGNWRWINFHSPYTYKVREEYKTKGNAYGCNSEEFCIKHFRKDPVNFVSKKFQRIEDVFDKAPIPCYSYDPISFAKFVNQPILFIRGIFDKIIPKEATDDLISLLPNASVQKIPTGHKSSILFKRLVGKKILNFLQKHNY</sequence>
<dbReference type="SUPFAM" id="SSF53474">
    <property type="entry name" value="alpha/beta-Hydrolases"/>
    <property type="match status" value="1"/>
</dbReference>
<organism evidence="2 3">
    <name type="scientific">Marinitoga aeolica</name>
    <dbReference type="NCBI Taxonomy" id="2809031"/>
    <lineage>
        <taxon>Bacteria</taxon>
        <taxon>Thermotogati</taxon>
        <taxon>Thermotogota</taxon>
        <taxon>Thermotogae</taxon>
        <taxon>Petrotogales</taxon>
        <taxon>Petrotogaceae</taxon>
        <taxon>Marinitoga</taxon>
    </lineage>
</organism>
<keyword evidence="3" id="KW-1185">Reference proteome</keyword>
<feature type="transmembrane region" description="Helical" evidence="1">
    <location>
        <begin position="141"/>
        <end position="159"/>
    </location>
</feature>